<gene>
    <name evidence="3" type="ORF">CSCA_2387</name>
</gene>
<sequence>MTEIICAGFGGQGILTTGMMLIYAGMDQEKNVCWYPSYGSEMRGGTANCNVKISDGKIASPYCKNVDILFTMNGPAIDKFENSIKPGGYLFVNSSIVDDKRKYRKDIIVVKVPTMELAAKVENLKGTNIVMLGALVNATKIFEKEEFSNAMCKYFENKGKGKYNVKNVEAYEAGYNSIH</sequence>
<evidence type="ECO:0000313" key="4">
    <source>
        <dbReference type="Proteomes" id="UP000033115"/>
    </source>
</evidence>
<dbReference type="Proteomes" id="UP000033115">
    <property type="component" value="Chromosome"/>
</dbReference>
<reference evidence="3 4" key="1">
    <citation type="journal article" date="2015" name="J. Biotechnol.">
        <title>Complete genome sequence of a malodorant-producing acetogen, Clostridium scatologenes ATCC 25775(T).</title>
        <authorList>
            <person name="Zhu Z."/>
            <person name="Guo T."/>
            <person name="Zheng H."/>
            <person name="Song T."/>
            <person name="Ouyang P."/>
            <person name="Xie J."/>
        </authorList>
    </citation>
    <scope>NUCLEOTIDE SEQUENCE [LARGE SCALE GENOMIC DNA]</scope>
    <source>
        <strain evidence="3 4">ATCC 25775</strain>
    </source>
</reference>
<dbReference type="RefSeq" id="WP_046065988.1">
    <property type="nucleotide sequence ID" value="NZ_CP009933.1"/>
</dbReference>
<dbReference type="InterPro" id="IPR019752">
    <property type="entry name" value="Pyrv/ketoisovalerate_OxRed_cat"/>
</dbReference>
<dbReference type="InterPro" id="IPR052554">
    <property type="entry name" value="2-oxoglutarate_synth_KorC"/>
</dbReference>
<name>A0A0E3JZ66_CLOSL</name>
<keyword evidence="1" id="KW-0560">Oxidoreductase</keyword>
<dbReference type="AlphaFoldDB" id="A0A0E3JZ66"/>
<dbReference type="STRING" id="1548.CSCA_2387"/>
<keyword evidence="4" id="KW-1185">Reference proteome</keyword>
<evidence type="ECO:0000256" key="1">
    <source>
        <dbReference type="ARBA" id="ARBA00023002"/>
    </source>
</evidence>
<protein>
    <submittedName>
        <fullName evidence="3">Oxidoreductase subunit</fullName>
    </submittedName>
</protein>
<organism evidence="3 4">
    <name type="scientific">Clostridium scatologenes</name>
    <dbReference type="NCBI Taxonomy" id="1548"/>
    <lineage>
        <taxon>Bacteria</taxon>
        <taxon>Bacillati</taxon>
        <taxon>Bacillota</taxon>
        <taxon>Clostridia</taxon>
        <taxon>Eubacteriales</taxon>
        <taxon>Clostridiaceae</taxon>
        <taxon>Clostridium</taxon>
    </lineage>
</organism>
<dbReference type="Pfam" id="PF01558">
    <property type="entry name" value="POR"/>
    <property type="match status" value="1"/>
</dbReference>
<dbReference type="PANTHER" id="PTHR42730:SF1">
    <property type="entry name" value="2-OXOGLUTARATE SYNTHASE SUBUNIT KORC"/>
    <property type="match status" value="1"/>
</dbReference>
<evidence type="ECO:0000313" key="3">
    <source>
        <dbReference type="EMBL" id="AKA69512.1"/>
    </source>
</evidence>
<dbReference type="GO" id="GO:0016903">
    <property type="term" value="F:oxidoreductase activity, acting on the aldehyde or oxo group of donors"/>
    <property type="evidence" value="ECO:0007669"/>
    <property type="project" value="InterPro"/>
</dbReference>
<proteinExistence type="predicted"/>
<evidence type="ECO:0000259" key="2">
    <source>
        <dbReference type="Pfam" id="PF01558"/>
    </source>
</evidence>
<dbReference type="HOGENOM" id="CLU_087284_0_1_9"/>
<dbReference type="Gene3D" id="3.40.920.10">
    <property type="entry name" value="Pyruvate-ferredoxin oxidoreductase, PFOR, domain III"/>
    <property type="match status" value="1"/>
</dbReference>
<dbReference type="KEGG" id="csq:CSCA_2387"/>
<dbReference type="EMBL" id="CP009933">
    <property type="protein sequence ID" value="AKA69512.1"/>
    <property type="molecule type" value="Genomic_DNA"/>
</dbReference>
<dbReference type="PANTHER" id="PTHR42730">
    <property type="entry name" value="2-OXOGLUTARATE SYNTHASE SUBUNIT KORC"/>
    <property type="match status" value="1"/>
</dbReference>
<dbReference type="SUPFAM" id="SSF53323">
    <property type="entry name" value="Pyruvate-ferredoxin oxidoreductase, PFOR, domain III"/>
    <property type="match status" value="1"/>
</dbReference>
<dbReference type="InterPro" id="IPR002869">
    <property type="entry name" value="Pyrv_flavodox_OxRed_cen"/>
</dbReference>
<feature type="domain" description="Pyruvate/ketoisovalerate oxidoreductase catalytic" evidence="2">
    <location>
        <begin position="10"/>
        <end position="176"/>
    </location>
</feature>
<accession>A0A0E3JZ66</accession>